<accession>A0AAV4A770</accession>
<evidence type="ECO:0008006" key="4">
    <source>
        <dbReference type="Google" id="ProtNLM"/>
    </source>
</evidence>
<keyword evidence="3" id="KW-1185">Reference proteome</keyword>
<evidence type="ECO:0000313" key="3">
    <source>
        <dbReference type="Proteomes" id="UP000735302"/>
    </source>
</evidence>
<feature type="compositionally biased region" description="Acidic residues" evidence="1">
    <location>
        <begin position="99"/>
        <end position="113"/>
    </location>
</feature>
<comment type="caution">
    <text evidence="2">The sequence shown here is derived from an EMBL/GenBank/DDBJ whole genome shotgun (WGS) entry which is preliminary data.</text>
</comment>
<dbReference type="Gene3D" id="3.30.40.10">
    <property type="entry name" value="Zinc/RING finger domain, C3HC4 (zinc finger)"/>
    <property type="match status" value="1"/>
</dbReference>
<feature type="region of interest" description="Disordered" evidence="1">
    <location>
        <begin position="93"/>
        <end position="114"/>
    </location>
</feature>
<sequence>MRPKMATQVKKNVGLCPCIFCRETCSEESSSVECSSCKGWIHWSCVPMTYDLLKEWGEGNLPFTCRCVLLTTEPTLLQKLSSDDDTAAVANISDNGTVDYDEDEADDYDDDAVDKDGHFVSTEPDILPGRKSLPLGRFL</sequence>
<dbReference type="EMBL" id="BLXT01003590">
    <property type="protein sequence ID" value="GFO02473.1"/>
    <property type="molecule type" value="Genomic_DNA"/>
</dbReference>
<name>A0AAV4A770_9GAST</name>
<dbReference type="AlphaFoldDB" id="A0AAV4A770"/>
<dbReference type="InterPro" id="IPR011011">
    <property type="entry name" value="Znf_FYVE_PHD"/>
</dbReference>
<evidence type="ECO:0000256" key="1">
    <source>
        <dbReference type="SAM" id="MobiDB-lite"/>
    </source>
</evidence>
<dbReference type="SUPFAM" id="SSF57903">
    <property type="entry name" value="FYVE/PHD zinc finger"/>
    <property type="match status" value="1"/>
</dbReference>
<proteinExistence type="predicted"/>
<protein>
    <recommendedName>
        <fullName evidence="4">Zinc finger PHD-type domain-containing protein</fullName>
    </recommendedName>
</protein>
<dbReference type="Proteomes" id="UP000735302">
    <property type="component" value="Unassembled WGS sequence"/>
</dbReference>
<gene>
    <name evidence="2" type="ORF">PoB_002897800</name>
</gene>
<dbReference type="InterPro" id="IPR013083">
    <property type="entry name" value="Znf_RING/FYVE/PHD"/>
</dbReference>
<evidence type="ECO:0000313" key="2">
    <source>
        <dbReference type="EMBL" id="GFO02473.1"/>
    </source>
</evidence>
<reference evidence="2 3" key="1">
    <citation type="journal article" date="2021" name="Elife">
        <title>Chloroplast acquisition without the gene transfer in kleptoplastic sea slugs, Plakobranchus ocellatus.</title>
        <authorList>
            <person name="Maeda T."/>
            <person name="Takahashi S."/>
            <person name="Yoshida T."/>
            <person name="Shimamura S."/>
            <person name="Takaki Y."/>
            <person name="Nagai Y."/>
            <person name="Toyoda A."/>
            <person name="Suzuki Y."/>
            <person name="Arimoto A."/>
            <person name="Ishii H."/>
            <person name="Satoh N."/>
            <person name="Nishiyama T."/>
            <person name="Hasebe M."/>
            <person name="Maruyama T."/>
            <person name="Minagawa J."/>
            <person name="Obokata J."/>
            <person name="Shigenobu S."/>
        </authorList>
    </citation>
    <scope>NUCLEOTIDE SEQUENCE [LARGE SCALE GENOMIC DNA]</scope>
</reference>
<organism evidence="2 3">
    <name type="scientific">Plakobranchus ocellatus</name>
    <dbReference type="NCBI Taxonomy" id="259542"/>
    <lineage>
        <taxon>Eukaryota</taxon>
        <taxon>Metazoa</taxon>
        <taxon>Spiralia</taxon>
        <taxon>Lophotrochozoa</taxon>
        <taxon>Mollusca</taxon>
        <taxon>Gastropoda</taxon>
        <taxon>Heterobranchia</taxon>
        <taxon>Euthyneura</taxon>
        <taxon>Panpulmonata</taxon>
        <taxon>Sacoglossa</taxon>
        <taxon>Placobranchoidea</taxon>
        <taxon>Plakobranchidae</taxon>
        <taxon>Plakobranchus</taxon>
    </lineage>
</organism>